<organism evidence="2">
    <name type="scientific">Eremomyces bilateralis CBS 781.70</name>
    <dbReference type="NCBI Taxonomy" id="1392243"/>
    <lineage>
        <taxon>Eukaryota</taxon>
        <taxon>Fungi</taxon>
        <taxon>Dikarya</taxon>
        <taxon>Ascomycota</taxon>
        <taxon>Pezizomycotina</taxon>
        <taxon>Dothideomycetes</taxon>
        <taxon>Dothideomycetes incertae sedis</taxon>
        <taxon>Eremomycetales</taxon>
        <taxon>Eremomycetaceae</taxon>
        <taxon>Eremomyces</taxon>
    </lineage>
</organism>
<reference evidence="4" key="2">
    <citation type="submission" date="2020-04" db="EMBL/GenBank/DDBJ databases">
        <authorList>
            <consortium name="NCBI Genome Project"/>
        </authorList>
    </citation>
    <scope>NUCLEOTIDE SEQUENCE</scope>
    <source>
        <strain evidence="4">CBS 781.70</strain>
    </source>
</reference>
<dbReference type="PANTHER" id="PTHR10622">
    <property type="entry name" value="HET DOMAIN-CONTAINING PROTEIN"/>
    <property type="match status" value="1"/>
</dbReference>
<proteinExistence type="predicted"/>
<dbReference type="OrthoDB" id="2654851at2759"/>
<dbReference type="PANTHER" id="PTHR10622:SF10">
    <property type="entry name" value="HET DOMAIN-CONTAINING PROTEIN"/>
    <property type="match status" value="1"/>
</dbReference>
<gene>
    <name evidence="2 4" type="ORF">P152DRAFT_366170</name>
</gene>
<feature type="non-terminal residue" evidence="2">
    <location>
        <position position="275"/>
    </location>
</feature>
<accession>A0A6G1G6V9</accession>
<feature type="domain" description="Heterokaryon incompatibility" evidence="1">
    <location>
        <begin position="22"/>
        <end position="110"/>
    </location>
</feature>
<dbReference type="Pfam" id="PF06985">
    <property type="entry name" value="HET"/>
    <property type="match status" value="1"/>
</dbReference>
<keyword evidence="3" id="KW-1185">Reference proteome</keyword>
<evidence type="ECO:0000313" key="3">
    <source>
        <dbReference type="Proteomes" id="UP000504638"/>
    </source>
</evidence>
<dbReference type="GeneID" id="54415992"/>
<evidence type="ECO:0000259" key="1">
    <source>
        <dbReference type="Pfam" id="PF06985"/>
    </source>
</evidence>
<sequence>MRLLHTESFELEWFPENGVPPYAIVSHTSDWDEVLFSDMSSGLSWGVSSKKGFQKIAQCARMAKASYNLEWLWIDCCCIDRESEEEFEEAVNFTFMWYQQATVCFVYLSDVIVRPASSFELDAADAKWFTRGWTLQELIAPRNLEFYSGDWTYMGEKSEHLEVLKRITGVPRTVLENGNFDGFSVAQRMSWAAWRETSVPEDIAYCLVGLFELKCKFICQSGEGASKAMHRLQEEIFEHSEEQSIFAWKTDTCDPSIYRSLFADSPAEFKDCGDI</sequence>
<reference evidence="4" key="3">
    <citation type="submission" date="2025-04" db="UniProtKB">
        <authorList>
            <consortium name="RefSeq"/>
        </authorList>
    </citation>
    <scope>IDENTIFICATION</scope>
    <source>
        <strain evidence="4">CBS 781.70</strain>
    </source>
</reference>
<dbReference type="RefSeq" id="XP_033535395.1">
    <property type="nucleotide sequence ID" value="XM_033675422.1"/>
</dbReference>
<dbReference type="Proteomes" id="UP000504638">
    <property type="component" value="Unplaced"/>
</dbReference>
<dbReference type="EMBL" id="ML975154">
    <property type="protein sequence ID" value="KAF1813764.1"/>
    <property type="molecule type" value="Genomic_DNA"/>
</dbReference>
<evidence type="ECO:0000313" key="4">
    <source>
        <dbReference type="RefSeq" id="XP_033535395.1"/>
    </source>
</evidence>
<dbReference type="InterPro" id="IPR010730">
    <property type="entry name" value="HET"/>
</dbReference>
<dbReference type="AlphaFoldDB" id="A0A6G1G6V9"/>
<name>A0A6G1G6V9_9PEZI</name>
<protein>
    <recommendedName>
        <fullName evidence="1">Heterokaryon incompatibility domain-containing protein</fullName>
    </recommendedName>
</protein>
<reference evidence="2 4" key="1">
    <citation type="submission" date="2020-01" db="EMBL/GenBank/DDBJ databases">
        <authorList>
            <consortium name="DOE Joint Genome Institute"/>
            <person name="Haridas S."/>
            <person name="Albert R."/>
            <person name="Binder M."/>
            <person name="Bloem J."/>
            <person name="Labutti K."/>
            <person name="Salamov A."/>
            <person name="Andreopoulos B."/>
            <person name="Baker S.E."/>
            <person name="Barry K."/>
            <person name="Bills G."/>
            <person name="Bluhm B.H."/>
            <person name="Cannon C."/>
            <person name="Castanera R."/>
            <person name="Culley D.E."/>
            <person name="Daum C."/>
            <person name="Ezra D."/>
            <person name="Gonzalez J.B."/>
            <person name="Henrissat B."/>
            <person name="Kuo A."/>
            <person name="Liang C."/>
            <person name="Lipzen A."/>
            <person name="Lutzoni F."/>
            <person name="Magnuson J."/>
            <person name="Mondo S."/>
            <person name="Nolan M."/>
            <person name="Ohm R."/>
            <person name="Pangilinan J."/>
            <person name="Park H.-J."/>
            <person name="Ramirez L."/>
            <person name="Alfaro M."/>
            <person name="Sun H."/>
            <person name="Tritt A."/>
            <person name="Yoshinaga Y."/>
            <person name="Zwiers L.-H."/>
            <person name="Turgeon B.G."/>
            <person name="Goodwin S.B."/>
            <person name="Spatafora J.W."/>
            <person name="Crous P.W."/>
            <person name="Grigoriev I.V."/>
        </authorList>
    </citation>
    <scope>NUCLEOTIDE SEQUENCE</scope>
    <source>
        <strain evidence="2 4">CBS 781.70</strain>
    </source>
</reference>
<evidence type="ECO:0000313" key="2">
    <source>
        <dbReference type="EMBL" id="KAF1813764.1"/>
    </source>
</evidence>